<dbReference type="Proteomes" id="UP000324974">
    <property type="component" value="Chromosome"/>
</dbReference>
<evidence type="ECO:0000313" key="3">
    <source>
        <dbReference type="Proteomes" id="UP000324974"/>
    </source>
</evidence>
<organism evidence="2 3">
    <name type="scientific">Limnoglobus roseus</name>
    <dbReference type="NCBI Taxonomy" id="2598579"/>
    <lineage>
        <taxon>Bacteria</taxon>
        <taxon>Pseudomonadati</taxon>
        <taxon>Planctomycetota</taxon>
        <taxon>Planctomycetia</taxon>
        <taxon>Gemmatales</taxon>
        <taxon>Gemmataceae</taxon>
        <taxon>Limnoglobus</taxon>
    </lineage>
</organism>
<dbReference type="SUPFAM" id="SSF55486">
    <property type="entry name" value="Metalloproteases ('zincins'), catalytic domain"/>
    <property type="match status" value="1"/>
</dbReference>
<feature type="chain" id="PRO_5022874992" description="F5/8 type C domain-containing protein" evidence="1">
    <location>
        <begin position="24"/>
        <end position="419"/>
    </location>
</feature>
<dbReference type="Gene3D" id="3.40.390.10">
    <property type="entry name" value="Collagenase (Catalytic Domain)"/>
    <property type="match status" value="1"/>
</dbReference>
<evidence type="ECO:0000313" key="2">
    <source>
        <dbReference type="EMBL" id="QEL15589.1"/>
    </source>
</evidence>
<evidence type="ECO:0008006" key="4">
    <source>
        <dbReference type="Google" id="ProtNLM"/>
    </source>
</evidence>
<keyword evidence="1" id="KW-0732">Signal</keyword>
<gene>
    <name evidence="2" type="ORF">PX52LOC_02518</name>
</gene>
<dbReference type="OrthoDB" id="3965347at2"/>
<dbReference type="GO" id="GO:0008237">
    <property type="term" value="F:metallopeptidase activity"/>
    <property type="evidence" value="ECO:0007669"/>
    <property type="project" value="InterPro"/>
</dbReference>
<dbReference type="EMBL" id="CP042425">
    <property type="protein sequence ID" value="QEL15589.1"/>
    <property type="molecule type" value="Genomic_DNA"/>
</dbReference>
<dbReference type="AlphaFoldDB" id="A0A5C1A8E0"/>
<dbReference type="InterPro" id="IPR024079">
    <property type="entry name" value="MetalloPept_cat_dom_sf"/>
</dbReference>
<dbReference type="KEGG" id="lrs:PX52LOC_02518"/>
<name>A0A5C1A8E0_9BACT</name>
<keyword evidence="3" id="KW-1185">Reference proteome</keyword>
<reference evidence="3" key="1">
    <citation type="submission" date="2019-08" db="EMBL/GenBank/DDBJ databases">
        <title>Limnoglobus roseus gen. nov., sp. nov., a novel freshwater planctomycete with a giant genome from the family Gemmataceae.</title>
        <authorList>
            <person name="Kulichevskaya I.S."/>
            <person name="Naumoff D.G."/>
            <person name="Miroshnikov K."/>
            <person name="Ivanova A."/>
            <person name="Philippov D.A."/>
            <person name="Hakobyan A."/>
            <person name="Rijpstra I.C."/>
            <person name="Sinninghe Damste J.S."/>
            <person name="Liesack W."/>
            <person name="Dedysh S.N."/>
        </authorList>
    </citation>
    <scope>NUCLEOTIDE SEQUENCE [LARGE SCALE GENOMIC DNA]</scope>
    <source>
        <strain evidence="3">PX52</strain>
    </source>
</reference>
<protein>
    <recommendedName>
        <fullName evidence="4">F5/8 type C domain-containing protein</fullName>
    </recommendedName>
</protein>
<accession>A0A5C1A8E0</accession>
<feature type="signal peptide" evidence="1">
    <location>
        <begin position="1"/>
        <end position="23"/>
    </location>
</feature>
<evidence type="ECO:0000256" key="1">
    <source>
        <dbReference type="SAM" id="SignalP"/>
    </source>
</evidence>
<proteinExistence type="predicted"/>
<dbReference type="RefSeq" id="WP_149110390.1">
    <property type="nucleotide sequence ID" value="NZ_CP042425.1"/>
</dbReference>
<sequence>MTCHVPTACCLVAAAILAAPVRAQDAAPPKAVTVLPVFYVPKGQDEPTDAQAELLVKHVEWARGRYKELLHGETFGVAAGKPRVYQSPRDLDFLRKLPDRGLPTVTAEVLTHLKFTRFNCPHVLLVVVVNPANEFPVGSAQPLNGGLSTGGGVVQVCTFAMDRMPNFQSTLQHELGHAFGLPHVDVYKYDMKANPSLMSYNPKHHTKGLTPSETPGELIPEDVRALALNRRVFPALRFDPANDVPTGYAIADRIVPLGPMKLPDHPDGPKFTTASGEDFGTKVANLRAGPVGPNKKGKVTFDAGTMWQSAKAAGGWVTVDVALPYETELTAVGVHSQHSGEYNAARAVRVSIAKEKGQSRKIAQVSLKSADEKVAIPKTKAKEWRFEFQAGESQAVTLRGLRFYAGADELFPPLVPSTP</sequence>